<keyword evidence="3" id="KW-0808">Transferase</keyword>
<dbReference type="NCBIfam" id="TIGR00254">
    <property type="entry name" value="GGDEF"/>
    <property type="match status" value="1"/>
</dbReference>
<evidence type="ECO:0000259" key="9">
    <source>
        <dbReference type="PROSITE" id="PS50883"/>
    </source>
</evidence>
<dbReference type="InterPro" id="IPR000160">
    <property type="entry name" value="GGDEF_dom"/>
</dbReference>
<keyword evidence="2" id="KW-0597">Phosphoprotein</keyword>
<keyword evidence="7" id="KW-0902">Two-component regulatory system</keyword>
<evidence type="ECO:0000259" key="10">
    <source>
        <dbReference type="PROSITE" id="PS50887"/>
    </source>
</evidence>
<sequence>MTVIAHMRGRLGREAAELGFLRGSLHIILAWPIAGLLLAAIIWSVTFYQLGEAGQTLRQNGVTEATSLSRAYAEQLSLPLEQIDQITRNLKYYWKRSGGALRLDEQLREGLYPVSALLYVTIIDRHGEIVTSTLARKSKNSLAGRDYFLTHQNSSSNELLISKPSIGLGSGKTVIRFSRRLNADDGSFDGVVMVSVEPAYFATFNVDAGLGERGFLSMRSSDGVVLARKSGESIRSLATVFSSPPAFESASGVITMGKEKFTDRQSRVVAWQAVKNYPLLAVAGLSEEEMLLPLQKMSREYQTLALARTMVVLIFVMIGMFLSSRLAWRKHQAAQAREVYGIATEGGSEGFFMWRALRDRNGMVVDFVIADCNERGASLYGLNKSELLGRRLSTVYDSRAYFEQLMQTYISAMEAGFYEDEFPIPPESPLKMTWLHRRMMRSNAGLVLTLRDISESKAHEQALSSMANSDALTALPNRHWLMGFLPFAIERARSSHTILALLFVDLDDFKNINDTMGHAAGDELLQAAAARLRSVIRPADHVVRLGGDEFTIILEHPENAAAVERVSKRIIAALREPFLLAGQSSHVVHASIGISIFPKDGDDVETLLKHADIAMYAAKENGKASYQFFQPQLSQNLIGRLNSEQALRAAIDGDEFELHYQPRVDAASGELRSMEALVRWMHPQRGMVPPDEFIPLAEETGLIVKLGELVIEKACSQLARWKAENLPLVPVSINVSPRQFNHGNIAELFVWHMKLHGIDPSLVEIELTESCMMGDDQAISEQLAAIKSLGVKLLIDDFGTGYSSLSQLQRRDLDILKVDKAFTSTLDSGKEGEVFFMAIISMAHVLNMSVVAEGVETLEQLRVLQALSCNEVQGYFVSRPLPAGEISQLMRKRYLFPEACVALRSTPGQNGNIANGALSL</sequence>
<evidence type="ECO:0000256" key="7">
    <source>
        <dbReference type="ARBA" id="ARBA00023012"/>
    </source>
</evidence>
<evidence type="ECO:0000256" key="5">
    <source>
        <dbReference type="ARBA" id="ARBA00022777"/>
    </source>
</evidence>
<evidence type="ECO:0000256" key="8">
    <source>
        <dbReference type="SAM" id="Phobius"/>
    </source>
</evidence>
<dbReference type="SUPFAM" id="SSF141868">
    <property type="entry name" value="EAL domain-like"/>
    <property type="match status" value="1"/>
</dbReference>
<dbReference type="InterPro" id="IPR001633">
    <property type="entry name" value="EAL_dom"/>
</dbReference>
<keyword evidence="6" id="KW-0067">ATP-binding</keyword>
<dbReference type="InterPro" id="IPR029787">
    <property type="entry name" value="Nucleotide_cyclase"/>
</dbReference>
<dbReference type="PROSITE" id="PS50883">
    <property type="entry name" value="EAL"/>
    <property type="match status" value="1"/>
</dbReference>
<dbReference type="InterPro" id="IPR035919">
    <property type="entry name" value="EAL_sf"/>
</dbReference>
<dbReference type="Gene3D" id="3.30.70.270">
    <property type="match status" value="1"/>
</dbReference>
<dbReference type="Gene3D" id="3.30.450.20">
    <property type="entry name" value="PAS domain"/>
    <property type="match status" value="3"/>
</dbReference>
<dbReference type="CDD" id="cd01949">
    <property type="entry name" value="GGDEF"/>
    <property type="match status" value="1"/>
</dbReference>
<feature type="transmembrane region" description="Helical" evidence="8">
    <location>
        <begin position="28"/>
        <end position="48"/>
    </location>
</feature>
<dbReference type="CDD" id="cd12914">
    <property type="entry name" value="PDC1_DGC_like"/>
    <property type="match status" value="1"/>
</dbReference>
<keyword evidence="12" id="KW-1185">Reference proteome</keyword>
<dbReference type="SUPFAM" id="SSF103190">
    <property type="entry name" value="Sensory domain-like"/>
    <property type="match status" value="1"/>
</dbReference>
<evidence type="ECO:0000313" key="12">
    <source>
        <dbReference type="Proteomes" id="UP001595530"/>
    </source>
</evidence>
<dbReference type="InterPro" id="IPR035965">
    <property type="entry name" value="PAS-like_dom_sf"/>
</dbReference>
<evidence type="ECO:0000256" key="4">
    <source>
        <dbReference type="ARBA" id="ARBA00022741"/>
    </source>
</evidence>
<protein>
    <submittedName>
        <fullName evidence="11">EAL domain-containing protein</fullName>
    </submittedName>
</protein>
<name>A0ABV7EY62_9BURK</name>
<feature type="domain" description="EAL" evidence="9">
    <location>
        <begin position="640"/>
        <end position="894"/>
    </location>
</feature>
<evidence type="ECO:0000256" key="3">
    <source>
        <dbReference type="ARBA" id="ARBA00022679"/>
    </source>
</evidence>
<dbReference type="EMBL" id="JBHRTP010000018">
    <property type="protein sequence ID" value="MFC3107629.1"/>
    <property type="molecule type" value="Genomic_DNA"/>
</dbReference>
<accession>A0ABV7EY62</accession>
<keyword evidence="5" id="KW-0418">Kinase</keyword>
<dbReference type="Pfam" id="PF00990">
    <property type="entry name" value="GGDEF"/>
    <property type="match status" value="1"/>
</dbReference>
<dbReference type="PANTHER" id="PTHR44757">
    <property type="entry name" value="DIGUANYLATE CYCLASE DGCP"/>
    <property type="match status" value="1"/>
</dbReference>
<dbReference type="SMART" id="SM00267">
    <property type="entry name" value="GGDEF"/>
    <property type="match status" value="1"/>
</dbReference>
<keyword evidence="4" id="KW-0547">Nucleotide-binding</keyword>
<feature type="transmembrane region" description="Helical" evidence="8">
    <location>
        <begin position="305"/>
        <end position="328"/>
    </location>
</feature>
<dbReference type="Proteomes" id="UP001595530">
    <property type="component" value="Unassembled WGS sequence"/>
</dbReference>
<dbReference type="Pfam" id="PF00563">
    <property type="entry name" value="EAL"/>
    <property type="match status" value="1"/>
</dbReference>
<evidence type="ECO:0000256" key="6">
    <source>
        <dbReference type="ARBA" id="ARBA00022840"/>
    </source>
</evidence>
<comment type="caution">
    <text evidence="11">The sequence shown here is derived from an EMBL/GenBank/DDBJ whole genome shotgun (WGS) entry which is preliminary data.</text>
</comment>
<gene>
    <name evidence="11" type="ORF">ACFOFO_06600</name>
</gene>
<dbReference type="SMART" id="SM00052">
    <property type="entry name" value="EAL"/>
    <property type="match status" value="1"/>
</dbReference>
<dbReference type="RefSeq" id="WP_390321660.1">
    <property type="nucleotide sequence ID" value="NZ_JBHRTP010000018.1"/>
</dbReference>
<dbReference type="PROSITE" id="PS50887">
    <property type="entry name" value="GGDEF"/>
    <property type="match status" value="1"/>
</dbReference>
<evidence type="ECO:0000313" key="11">
    <source>
        <dbReference type="EMBL" id="MFC3107629.1"/>
    </source>
</evidence>
<evidence type="ECO:0000256" key="2">
    <source>
        <dbReference type="ARBA" id="ARBA00022553"/>
    </source>
</evidence>
<organism evidence="11 12">
    <name type="scientific">Undibacterium arcticum</name>
    <dbReference type="NCBI Taxonomy" id="1762892"/>
    <lineage>
        <taxon>Bacteria</taxon>
        <taxon>Pseudomonadati</taxon>
        <taxon>Pseudomonadota</taxon>
        <taxon>Betaproteobacteria</taxon>
        <taxon>Burkholderiales</taxon>
        <taxon>Oxalobacteraceae</taxon>
        <taxon>Undibacterium</taxon>
    </lineage>
</organism>
<dbReference type="InterPro" id="IPR029151">
    <property type="entry name" value="Sensor-like_sf"/>
</dbReference>
<feature type="domain" description="GGDEF" evidence="10">
    <location>
        <begin position="497"/>
        <end position="631"/>
    </location>
</feature>
<keyword evidence="8" id="KW-0812">Transmembrane</keyword>
<reference evidence="12" key="1">
    <citation type="journal article" date="2019" name="Int. J. Syst. Evol. Microbiol.">
        <title>The Global Catalogue of Microorganisms (GCM) 10K type strain sequencing project: providing services to taxonomists for standard genome sequencing and annotation.</title>
        <authorList>
            <consortium name="The Broad Institute Genomics Platform"/>
            <consortium name="The Broad Institute Genome Sequencing Center for Infectious Disease"/>
            <person name="Wu L."/>
            <person name="Ma J."/>
        </authorList>
    </citation>
    <scope>NUCLEOTIDE SEQUENCE [LARGE SCALE GENOMIC DNA]</scope>
    <source>
        <strain evidence="12">KCTC 42986</strain>
    </source>
</reference>
<evidence type="ECO:0000256" key="1">
    <source>
        <dbReference type="ARBA" id="ARBA00004370"/>
    </source>
</evidence>
<dbReference type="InterPro" id="IPR043128">
    <property type="entry name" value="Rev_trsase/Diguanyl_cyclase"/>
</dbReference>
<keyword evidence="8" id="KW-0472">Membrane</keyword>
<dbReference type="SUPFAM" id="SSF55785">
    <property type="entry name" value="PYP-like sensor domain (PAS domain)"/>
    <property type="match status" value="1"/>
</dbReference>
<comment type="subcellular location">
    <subcellularLocation>
        <location evidence="1">Membrane</location>
    </subcellularLocation>
</comment>
<proteinExistence type="predicted"/>
<dbReference type="SUPFAM" id="SSF55073">
    <property type="entry name" value="Nucleotide cyclase"/>
    <property type="match status" value="1"/>
</dbReference>
<dbReference type="CDD" id="cd01948">
    <property type="entry name" value="EAL"/>
    <property type="match status" value="1"/>
</dbReference>
<dbReference type="PANTHER" id="PTHR44757:SF2">
    <property type="entry name" value="BIOFILM ARCHITECTURE MAINTENANCE PROTEIN MBAA"/>
    <property type="match status" value="1"/>
</dbReference>
<dbReference type="CDD" id="cd12915">
    <property type="entry name" value="PDC2_DGC_like"/>
    <property type="match status" value="1"/>
</dbReference>
<keyword evidence="8" id="KW-1133">Transmembrane helix</keyword>
<dbReference type="Gene3D" id="3.20.20.450">
    <property type="entry name" value="EAL domain"/>
    <property type="match status" value="1"/>
</dbReference>
<dbReference type="InterPro" id="IPR052155">
    <property type="entry name" value="Biofilm_reg_signaling"/>
</dbReference>